<feature type="non-terminal residue" evidence="1">
    <location>
        <position position="1"/>
    </location>
</feature>
<proteinExistence type="predicted"/>
<accession>T1CFG1</accession>
<dbReference type="EMBL" id="AUZX01006194">
    <property type="protein sequence ID" value="EQD64844.1"/>
    <property type="molecule type" value="Genomic_DNA"/>
</dbReference>
<reference evidence="1" key="2">
    <citation type="journal article" date="2014" name="ISME J.">
        <title>Microbial stratification in low pH oxic and suboxic macroscopic growths along an acid mine drainage.</title>
        <authorList>
            <person name="Mendez-Garcia C."/>
            <person name="Mesa V."/>
            <person name="Sprenger R.R."/>
            <person name="Richter M."/>
            <person name="Diez M.S."/>
            <person name="Solano J."/>
            <person name="Bargiela R."/>
            <person name="Golyshina O.V."/>
            <person name="Manteca A."/>
            <person name="Ramos J.L."/>
            <person name="Gallego J.R."/>
            <person name="Llorente I."/>
            <person name="Martins Dos Santos V.A."/>
            <person name="Jensen O.N."/>
            <person name="Pelaez A.I."/>
            <person name="Sanchez J."/>
            <person name="Ferrer M."/>
        </authorList>
    </citation>
    <scope>NUCLEOTIDE SEQUENCE</scope>
</reference>
<gene>
    <name evidence="1" type="ORF">B1A_08683</name>
</gene>
<reference evidence="1" key="1">
    <citation type="submission" date="2013-08" db="EMBL/GenBank/DDBJ databases">
        <authorList>
            <person name="Mendez C."/>
            <person name="Richter M."/>
            <person name="Ferrer M."/>
            <person name="Sanchez J."/>
        </authorList>
    </citation>
    <scope>NUCLEOTIDE SEQUENCE</scope>
</reference>
<name>T1CFG1_9ZZZZ</name>
<organism evidence="1">
    <name type="scientific">mine drainage metagenome</name>
    <dbReference type="NCBI Taxonomy" id="410659"/>
    <lineage>
        <taxon>unclassified sequences</taxon>
        <taxon>metagenomes</taxon>
        <taxon>ecological metagenomes</taxon>
    </lineage>
</organism>
<sequence length="75" mass="8425">NPSGLHTYLLYGTADVIFRKGITKFDIMPSGVGTADIEAKRYAFEVETGLKNDISDIKDRITEYRKQGKETIIIT</sequence>
<feature type="non-terminal residue" evidence="1">
    <location>
        <position position="75"/>
    </location>
</feature>
<dbReference type="AlphaFoldDB" id="T1CFG1"/>
<protein>
    <submittedName>
        <fullName evidence="1">Uncharacterized protein</fullName>
    </submittedName>
</protein>
<evidence type="ECO:0000313" key="1">
    <source>
        <dbReference type="EMBL" id="EQD64844.1"/>
    </source>
</evidence>
<comment type="caution">
    <text evidence="1">The sequence shown here is derived from an EMBL/GenBank/DDBJ whole genome shotgun (WGS) entry which is preliminary data.</text>
</comment>